<dbReference type="RefSeq" id="WP_109643632.1">
    <property type="nucleotide sequence ID" value="NZ_QGGB01000001.1"/>
</dbReference>
<dbReference type="Proteomes" id="UP000245533">
    <property type="component" value="Unassembled WGS sequence"/>
</dbReference>
<dbReference type="Pfam" id="PF14595">
    <property type="entry name" value="Thioredoxin_9"/>
    <property type="match status" value="1"/>
</dbReference>
<protein>
    <submittedName>
        <fullName evidence="1">Thioredoxin family protein</fullName>
    </submittedName>
</protein>
<organism evidence="1 2">
    <name type="scientific">Rhodohalobacter mucosus</name>
    <dbReference type="NCBI Taxonomy" id="2079485"/>
    <lineage>
        <taxon>Bacteria</taxon>
        <taxon>Pseudomonadati</taxon>
        <taxon>Balneolota</taxon>
        <taxon>Balneolia</taxon>
        <taxon>Balneolales</taxon>
        <taxon>Balneolaceae</taxon>
        <taxon>Rhodohalobacter</taxon>
    </lineage>
</organism>
<dbReference type="InterPro" id="IPR036249">
    <property type="entry name" value="Thioredoxin-like_sf"/>
</dbReference>
<comment type="caution">
    <text evidence="1">The sequence shown here is derived from an EMBL/GenBank/DDBJ whole genome shotgun (WGS) entry which is preliminary data.</text>
</comment>
<gene>
    <name evidence="1" type="ORF">DDZ15_00115</name>
</gene>
<evidence type="ECO:0000313" key="2">
    <source>
        <dbReference type="Proteomes" id="UP000245533"/>
    </source>
</evidence>
<keyword evidence="2" id="KW-1185">Reference proteome</keyword>
<dbReference type="OrthoDB" id="6120799at2"/>
<dbReference type="AlphaFoldDB" id="A0A316TVU5"/>
<evidence type="ECO:0000313" key="1">
    <source>
        <dbReference type="EMBL" id="PWN08078.1"/>
    </source>
</evidence>
<dbReference type="EMBL" id="QGGB01000001">
    <property type="protein sequence ID" value="PWN08078.1"/>
    <property type="molecule type" value="Genomic_DNA"/>
</dbReference>
<sequence>MTEVKSEAITQEIIESAFTYREYRALIDRLLSENKTTGENHSEAMIHYTLMNAHRMRRLDKQIVLKPELREKLEQVDRDMIWLVLTEAWCGDAAQIIPLFHKMAEVNDHIELRLILRDENREIMDDFLYQGKSRSIPVLIALDAQSLDVIGTWGPRPAEAQELFEELRSETDIPYQQIAETLHKWYTADKTISTQKEWVDLLTRWTMYG</sequence>
<dbReference type="SUPFAM" id="SSF52833">
    <property type="entry name" value="Thioredoxin-like"/>
    <property type="match status" value="1"/>
</dbReference>
<proteinExistence type="predicted"/>
<name>A0A316TVU5_9BACT</name>
<accession>A0A316TVU5</accession>
<reference evidence="1 2" key="1">
    <citation type="submission" date="2018-05" db="EMBL/GenBank/DDBJ databases">
        <title>Rhodohalobacter halophilus gen. nov., sp. nov., a moderately halophilic member of the family Balneolaceae.</title>
        <authorList>
            <person name="Liu Z.-W."/>
        </authorList>
    </citation>
    <scope>NUCLEOTIDE SEQUENCE [LARGE SCALE GENOMIC DNA]</scope>
    <source>
        <strain evidence="1 2">8A47</strain>
    </source>
</reference>
<dbReference type="Gene3D" id="3.40.30.10">
    <property type="entry name" value="Glutaredoxin"/>
    <property type="match status" value="1"/>
</dbReference>